<name>A0A091EMV0_CORBR</name>
<protein>
    <submittedName>
        <fullName evidence="2">Uncharacterized protein</fullName>
    </submittedName>
</protein>
<keyword evidence="3" id="KW-1185">Reference proteome</keyword>
<accession>A0A091EMV0</accession>
<evidence type="ECO:0000313" key="3">
    <source>
        <dbReference type="Proteomes" id="UP000052976"/>
    </source>
</evidence>
<keyword evidence="1" id="KW-0472">Membrane</keyword>
<feature type="non-terminal residue" evidence="2">
    <location>
        <position position="1"/>
    </location>
</feature>
<organism evidence="2 3">
    <name type="scientific">Corvus brachyrhynchos</name>
    <name type="common">American crow</name>
    <dbReference type="NCBI Taxonomy" id="85066"/>
    <lineage>
        <taxon>Eukaryota</taxon>
        <taxon>Metazoa</taxon>
        <taxon>Chordata</taxon>
        <taxon>Craniata</taxon>
        <taxon>Vertebrata</taxon>
        <taxon>Euteleostomi</taxon>
        <taxon>Archelosauria</taxon>
        <taxon>Archosauria</taxon>
        <taxon>Dinosauria</taxon>
        <taxon>Saurischia</taxon>
        <taxon>Theropoda</taxon>
        <taxon>Coelurosauria</taxon>
        <taxon>Aves</taxon>
        <taxon>Neognathae</taxon>
        <taxon>Neoaves</taxon>
        <taxon>Telluraves</taxon>
        <taxon>Australaves</taxon>
        <taxon>Passeriformes</taxon>
        <taxon>Corvoidea</taxon>
        <taxon>Corvidae</taxon>
        <taxon>Corvus</taxon>
    </lineage>
</organism>
<dbReference type="AlphaFoldDB" id="A0A091EMV0"/>
<reference evidence="2 3" key="1">
    <citation type="submission" date="2014-04" db="EMBL/GenBank/DDBJ databases">
        <title>Genome evolution of avian class.</title>
        <authorList>
            <person name="Zhang G."/>
            <person name="Li C."/>
        </authorList>
    </citation>
    <scope>NUCLEOTIDE SEQUENCE [LARGE SCALE GENOMIC DNA]</scope>
    <source>
        <strain evidence="2">BGI_N302</strain>
    </source>
</reference>
<keyword evidence="1" id="KW-0812">Transmembrane</keyword>
<keyword evidence="1" id="KW-1133">Transmembrane helix</keyword>
<feature type="transmembrane region" description="Helical" evidence="1">
    <location>
        <begin position="20"/>
        <end position="42"/>
    </location>
</feature>
<gene>
    <name evidence="2" type="ORF">N302_15975</name>
</gene>
<dbReference type="Proteomes" id="UP000052976">
    <property type="component" value="Unassembled WGS sequence"/>
</dbReference>
<dbReference type="EMBL" id="KK718893">
    <property type="protein sequence ID" value="KFO59248.1"/>
    <property type="molecule type" value="Genomic_DNA"/>
</dbReference>
<proteinExistence type="predicted"/>
<sequence>TIPSPVSEAIYFLLGWANLWLLGVVFSSVVYLFLFGGIVHILKS</sequence>
<feature type="non-terminal residue" evidence="2">
    <location>
        <position position="44"/>
    </location>
</feature>
<evidence type="ECO:0000256" key="1">
    <source>
        <dbReference type="SAM" id="Phobius"/>
    </source>
</evidence>
<evidence type="ECO:0000313" key="2">
    <source>
        <dbReference type="EMBL" id="KFO59248.1"/>
    </source>
</evidence>